<dbReference type="AlphaFoldDB" id="A0A545U507"/>
<dbReference type="EC" id="2.6.1.85" evidence="1"/>
<dbReference type="RefSeq" id="WP_142934263.1">
    <property type="nucleotide sequence ID" value="NZ_ML660170.1"/>
</dbReference>
<dbReference type="PANTHER" id="PTHR11236">
    <property type="entry name" value="AMINOBENZOATE/ANTHRANILATE SYNTHASE"/>
    <property type="match status" value="1"/>
</dbReference>
<dbReference type="GO" id="GO:0000162">
    <property type="term" value="P:L-tryptophan biosynthetic process"/>
    <property type="evidence" value="ECO:0007669"/>
    <property type="project" value="TreeGrafter"/>
</dbReference>
<gene>
    <name evidence="5" type="primary">pabB</name>
    <name evidence="5" type="ORF">FLL46_23375</name>
</gene>
<feature type="domain" description="Chorismate-utilising enzyme C-terminal" evidence="3">
    <location>
        <begin position="204"/>
        <end position="457"/>
    </location>
</feature>
<dbReference type="Pfam" id="PF04715">
    <property type="entry name" value="Anth_synt_I_N"/>
    <property type="match status" value="1"/>
</dbReference>
<proteinExistence type="predicted"/>
<evidence type="ECO:0000256" key="2">
    <source>
        <dbReference type="ARBA" id="ARBA00022679"/>
    </source>
</evidence>
<dbReference type="InterPro" id="IPR005802">
    <property type="entry name" value="ADC_synth_comp_1"/>
</dbReference>
<dbReference type="EMBL" id="VIKS01000014">
    <property type="protein sequence ID" value="TQV84555.1"/>
    <property type="molecule type" value="Genomic_DNA"/>
</dbReference>
<protein>
    <recommendedName>
        <fullName evidence="1">aminodeoxychorismate synthase</fullName>
        <ecNumber evidence="1">2.6.1.85</ecNumber>
    </recommendedName>
</protein>
<name>A0A545U507_9GAMM</name>
<dbReference type="InterPro" id="IPR006805">
    <property type="entry name" value="Anth_synth_I_N"/>
</dbReference>
<keyword evidence="6" id="KW-1185">Reference proteome</keyword>
<dbReference type="SUPFAM" id="SSF56322">
    <property type="entry name" value="ADC synthase"/>
    <property type="match status" value="1"/>
</dbReference>
<dbReference type="OrthoDB" id="9803598at2"/>
<sequence length="469" mass="53099">MNGINLPYLSRESKLKSLAGLLKHPWAMLLDSGGNDINYNRYDIFCCRPTVQLTFKNEKVKVDSKINLPALKLDEPLSCMRKILNTLKPSAQKERTTDLPFNGGWLGYVSYDFGRHLEKIPEIASDDIDLAAIKMGLYQWALITDHHKQTTALYNFGLPEKEWHSVNQLINTYLTAESSQPIDSRQEPPQDFKIVSDWKSNTTKETYIDAFNHIQNYIREGDCYQVNYAQRFCADYSGDVFQAYQGLSEANKAPFSAYLNFNDHQILSLSPERFIESHDNKVITQPIKGTRPRSNDPKEDAQLAQALINSEKDQAENLMIVDLLRNDLSRTAATGSVKVTELFGHYKFASVHHLISTIESKLGSDFDNLDLLATTLPGGSITGAPKIRAMEIIEELEPVRRNLYCGIIGYIDFAGNMDTNICIRTLIAKDNRLYCWAGGGLVADSDALTEYQETFDKLVKILPILDEYR</sequence>
<dbReference type="InterPro" id="IPR015890">
    <property type="entry name" value="Chorismate_C"/>
</dbReference>
<evidence type="ECO:0000256" key="1">
    <source>
        <dbReference type="ARBA" id="ARBA00013139"/>
    </source>
</evidence>
<dbReference type="Proteomes" id="UP000315439">
    <property type="component" value="Unassembled WGS sequence"/>
</dbReference>
<dbReference type="Gene3D" id="3.60.120.10">
    <property type="entry name" value="Anthranilate synthase"/>
    <property type="match status" value="1"/>
</dbReference>
<organism evidence="5 6">
    <name type="scientific">Aliikangiella coralliicola</name>
    <dbReference type="NCBI Taxonomy" id="2592383"/>
    <lineage>
        <taxon>Bacteria</taxon>
        <taxon>Pseudomonadati</taxon>
        <taxon>Pseudomonadota</taxon>
        <taxon>Gammaproteobacteria</taxon>
        <taxon>Oceanospirillales</taxon>
        <taxon>Pleioneaceae</taxon>
        <taxon>Aliikangiella</taxon>
    </lineage>
</organism>
<dbReference type="NCBIfam" id="TIGR00553">
    <property type="entry name" value="pabB"/>
    <property type="match status" value="1"/>
</dbReference>
<accession>A0A545U507</accession>
<keyword evidence="2 5" id="KW-0808">Transferase</keyword>
<reference evidence="5 6" key="1">
    <citation type="submission" date="2019-07" db="EMBL/GenBank/DDBJ databases">
        <title>Draft genome for Aliikangiella sp. M105.</title>
        <authorList>
            <person name="Wang G."/>
        </authorList>
    </citation>
    <scope>NUCLEOTIDE SEQUENCE [LARGE SCALE GENOMIC DNA]</scope>
    <source>
        <strain evidence="5 6">M105</strain>
    </source>
</reference>
<dbReference type="GO" id="GO:0046820">
    <property type="term" value="F:4-amino-4-deoxychorismate synthase activity"/>
    <property type="evidence" value="ECO:0007669"/>
    <property type="project" value="UniProtKB-EC"/>
</dbReference>
<dbReference type="InterPro" id="IPR019999">
    <property type="entry name" value="Anth_synth_I-like"/>
</dbReference>
<dbReference type="PRINTS" id="PR00095">
    <property type="entry name" value="ANTSNTHASEI"/>
</dbReference>
<evidence type="ECO:0000259" key="3">
    <source>
        <dbReference type="Pfam" id="PF00425"/>
    </source>
</evidence>
<dbReference type="InterPro" id="IPR005801">
    <property type="entry name" value="ADC_synthase"/>
</dbReference>
<evidence type="ECO:0000313" key="6">
    <source>
        <dbReference type="Proteomes" id="UP000315439"/>
    </source>
</evidence>
<comment type="caution">
    <text evidence="5">The sequence shown here is derived from an EMBL/GenBank/DDBJ whole genome shotgun (WGS) entry which is preliminary data.</text>
</comment>
<evidence type="ECO:0000313" key="5">
    <source>
        <dbReference type="EMBL" id="TQV84555.1"/>
    </source>
</evidence>
<evidence type="ECO:0000259" key="4">
    <source>
        <dbReference type="Pfam" id="PF04715"/>
    </source>
</evidence>
<dbReference type="PANTHER" id="PTHR11236:SF50">
    <property type="entry name" value="AMINODEOXYCHORISMATE SYNTHASE COMPONENT 1"/>
    <property type="match status" value="1"/>
</dbReference>
<feature type="domain" description="Anthranilate synthase component I N-terminal" evidence="4">
    <location>
        <begin position="23"/>
        <end position="152"/>
    </location>
</feature>
<dbReference type="GO" id="GO:0009396">
    <property type="term" value="P:folic acid-containing compound biosynthetic process"/>
    <property type="evidence" value="ECO:0007669"/>
    <property type="project" value="InterPro"/>
</dbReference>
<keyword evidence="5" id="KW-0032">Aminotransferase</keyword>
<dbReference type="Pfam" id="PF00425">
    <property type="entry name" value="Chorismate_bind"/>
    <property type="match status" value="1"/>
</dbReference>